<dbReference type="Proteomes" id="UP000240490">
    <property type="component" value="Unassembled WGS sequence"/>
</dbReference>
<accession>A0A2R6AWX1</accession>
<evidence type="ECO:0000313" key="2">
    <source>
        <dbReference type="EMBL" id="PSN90892.1"/>
    </source>
</evidence>
<evidence type="ECO:0000313" key="3">
    <source>
        <dbReference type="Proteomes" id="UP000240490"/>
    </source>
</evidence>
<keyword evidence="1" id="KW-1133">Transmembrane helix</keyword>
<dbReference type="EMBL" id="NEXJ01000065">
    <property type="protein sequence ID" value="PSN90892.1"/>
    <property type="molecule type" value="Genomic_DNA"/>
</dbReference>
<name>A0A2R6AWX1_9ARCH</name>
<reference evidence="2 3" key="1">
    <citation type="submission" date="2017-04" db="EMBL/GenBank/DDBJ databases">
        <title>Novel microbial lineages endemic to geothermal iron-oxide mats fill important gaps in the evolutionary history of Archaea.</title>
        <authorList>
            <person name="Jay Z.J."/>
            <person name="Beam J.P."/>
            <person name="Dlakic M."/>
            <person name="Rusch D.B."/>
            <person name="Kozubal M.A."/>
            <person name="Inskeep W.P."/>
        </authorList>
    </citation>
    <scope>NUCLEOTIDE SEQUENCE [LARGE SCALE GENOMIC DNA]</scope>
    <source>
        <strain evidence="2">ECH_B_SAG-M15</strain>
    </source>
</reference>
<organism evidence="2 3">
    <name type="scientific">Candidatus Marsarchaeota G2 archaeon ECH_B_SAG-M15</name>
    <dbReference type="NCBI Taxonomy" id="1978162"/>
    <lineage>
        <taxon>Archaea</taxon>
        <taxon>Candidatus Marsarchaeota</taxon>
        <taxon>Candidatus Marsarchaeota group 2</taxon>
    </lineage>
</organism>
<protein>
    <submittedName>
        <fullName evidence="2">Uncharacterized protein</fullName>
    </submittedName>
</protein>
<sequence length="148" mass="16083">MQKIGYFVVGLFIAVLVASAILFYKDSNCGVRYHSTILPQPEWLKNTTFEIDGYNITVVYIEGGNPTTFTKNGSAVTSLNPLDDVTITVIYGGKTQSVSYSNYAGEAPLFRSSFFHNSVILSTNQNSVNAIASQNASLNVTVGYTTCK</sequence>
<evidence type="ECO:0000256" key="1">
    <source>
        <dbReference type="SAM" id="Phobius"/>
    </source>
</evidence>
<proteinExistence type="predicted"/>
<keyword evidence="1" id="KW-0472">Membrane</keyword>
<comment type="caution">
    <text evidence="2">The sequence shown here is derived from an EMBL/GenBank/DDBJ whole genome shotgun (WGS) entry which is preliminary data.</text>
</comment>
<feature type="transmembrane region" description="Helical" evidence="1">
    <location>
        <begin position="6"/>
        <end position="24"/>
    </location>
</feature>
<dbReference type="AlphaFoldDB" id="A0A2R6AWX1"/>
<keyword evidence="1" id="KW-0812">Transmembrane</keyword>
<gene>
    <name evidence="2" type="ORF">B9Q08_03795</name>
</gene>